<reference evidence="3" key="1">
    <citation type="submission" date="2021-02" db="EMBL/GenBank/DDBJ databases">
        <authorList>
            <person name="Nowell W R."/>
        </authorList>
    </citation>
    <scope>NUCLEOTIDE SEQUENCE</scope>
</reference>
<dbReference type="EMBL" id="CAJNOR010000954">
    <property type="protein sequence ID" value="CAF1044580.1"/>
    <property type="molecule type" value="Genomic_DNA"/>
</dbReference>
<dbReference type="SUPFAM" id="SSF52200">
    <property type="entry name" value="Toll/Interleukin receptor TIR domain"/>
    <property type="match status" value="1"/>
</dbReference>
<proteinExistence type="predicted"/>
<dbReference type="InterPro" id="IPR000157">
    <property type="entry name" value="TIR_dom"/>
</dbReference>
<evidence type="ECO:0000259" key="2">
    <source>
        <dbReference type="Pfam" id="PF13676"/>
    </source>
</evidence>
<dbReference type="InterPro" id="IPR035897">
    <property type="entry name" value="Toll_tir_struct_dom_sf"/>
</dbReference>
<dbReference type="Gene3D" id="3.40.50.10140">
    <property type="entry name" value="Toll/interleukin-1 receptor homology (TIR) domain"/>
    <property type="match status" value="1"/>
</dbReference>
<dbReference type="Proteomes" id="UP000663828">
    <property type="component" value="Unassembled WGS sequence"/>
</dbReference>
<evidence type="ECO:0000313" key="4">
    <source>
        <dbReference type="Proteomes" id="UP000663828"/>
    </source>
</evidence>
<evidence type="ECO:0000256" key="1">
    <source>
        <dbReference type="SAM" id="MobiDB-lite"/>
    </source>
</evidence>
<comment type="caution">
    <text evidence="3">The sequence shown here is derived from an EMBL/GenBank/DDBJ whole genome shotgun (WGS) entry which is preliminary data.</text>
</comment>
<feature type="region of interest" description="Disordered" evidence="1">
    <location>
        <begin position="645"/>
        <end position="684"/>
    </location>
</feature>
<organism evidence="3 4">
    <name type="scientific">Adineta ricciae</name>
    <name type="common">Rotifer</name>
    <dbReference type="NCBI Taxonomy" id="249248"/>
    <lineage>
        <taxon>Eukaryota</taxon>
        <taxon>Metazoa</taxon>
        <taxon>Spiralia</taxon>
        <taxon>Gnathifera</taxon>
        <taxon>Rotifera</taxon>
        <taxon>Eurotatoria</taxon>
        <taxon>Bdelloidea</taxon>
        <taxon>Adinetida</taxon>
        <taxon>Adinetidae</taxon>
        <taxon>Adineta</taxon>
    </lineage>
</organism>
<name>A0A814K4W8_ADIRI</name>
<feature type="compositionally biased region" description="Basic and acidic residues" evidence="1">
    <location>
        <begin position="653"/>
        <end position="670"/>
    </location>
</feature>
<keyword evidence="4" id="KW-1185">Reference proteome</keyword>
<accession>A0A814K4W8</accession>
<feature type="domain" description="TIR" evidence="2">
    <location>
        <begin position="492"/>
        <end position="587"/>
    </location>
</feature>
<dbReference type="AlphaFoldDB" id="A0A814K4W8"/>
<sequence length="707" mass="81241">MDETSSISSKVIKPHYLSLLEELSKLSELSITVDIAKIDTIFDNVTESIKDILECMPFQKSAMVLITIMNSIVRLCVTDESNIFISRQSFQSMFERLHKFIMKIFNSENLSPVRASDILDSMFMNFIADDFIEIFFRRFLFEDNLSTNDSLQQDNKSSQGNMVDLQQILQRYILYSHSFLLKTAVLSIDAFRYHYRPLLIALQKFIDSYLIRTFQQLSTRQLQEIEDVLILILTMTDKLSLLPVLIDLDYIKNSVEWIRSETFLFHIAALGLSIITIVYNLSRDKVGFKKLRAEKAFDVLMTLKQSIDEANNKDLTESFARALIAVSTSDEQSEENKKLILDTSETLYKICKQADKDPDLRCDGYHLSEILELLQRAFANTYVIKHIMEDMTDGKSLAIDYFAGLFLSFYGALLDPDPNDLEKRAVQYLLKVLLQICSYPAYLQQLIDNDQFCIIIEALATRPKQDDAKRIWCHIQEITLRDMPKKETASKIYISYHYTDEEICKEFVNELKKKKLGIQIWVDYENVEVCEDMWETVSPNIRSASTVIVLASNAYGESMDKFQELSYILSTNKARDPQNGLVVITTEPNFSSKRSWMNNLLRDHTVIPYENNMGHMVSRLYEQIGIAKKSPFSFLGILGKSKRRKRSQSVDSSRSDLNRLSTKTDIKKELPNSNNKSDNTVPKAHSSYSIANSVITVTGSATSATWV</sequence>
<dbReference type="GO" id="GO:0007165">
    <property type="term" value="P:signal transduction"/>
    <property type="evidence" value="ECO:0007669"/>
    <property type="project" value="InterPro"/>
</dbReference>
<gene>
    <name evidence="3" type="ORF">XAT740_LOCUS15447</name>
</gene>
<dbReference type="Pfam" id="PF13676">
    <property type="entry name" value="TIR_2"/>
    <property type="match status" value="1"/>
</dbReference>
<evidence type="ECO:0000313" key="3">
    <source>
        <dbReference type="EMBL" id="CAF1044580.1"/>
    </source>
</evidence>
<feature type="compositionally biased region" description="Polar residues" evidence="1">
    <location>
        <begin position="671"/>
        <end position="684"/>
    </location>
</feature>
<protein>
    <recommendedName>
        <fullName evidence="2">TIR domain-containing protein</fullName>
    </recommendedName>
</protein>